<accession>A0ABP6M6K2</accession>
<sequence length="149" mass="16180">MNGNARLGFGADGSVHVIYHKYDADGLSQIWAARPGGVESIGEPGSSWEIRRLTEWERRWDFGGHGTLDFEVEVFGSEAQPDGLDVVRGDFPGLQVNMLHGRGVGSGGGRYVLRWESLPENRGRLYAGHPQGGPLEVARLPERQAGPTG</sequence>
<evidence type="ECO:0000313" key="2">
    <source>
        <dbReference type="EMBL" id="GAA3075737.1"/>
    </source>
</evidence>
<evidence type="ECO:0000256" key="1">
    <source>
        <dbReference type="SAM" id="MobiDB-lite"/>
    </source>
</evidence>
<protein>
    <submittedName>
        <fullName evidence="2">Uncharacterized protein</fullName>
    </submittedName>
</protein>
<proteinExistence type="predicted"/>
<keyword evidence="3" id="KW-1185">Reference proteome</keyword>
<reference evidence="3" key="1">
    <citation type="journal article" date="2019" name="Int. J. Syst. Evol. Microbiol.">
        <title>The Global Catalogue of Microorganisms (GCM) 10K type strain sequencing project: providing services to taxonomists for standard genome sequencing and annotation.</title>
        <authorList>
            <consortium name="The Broad Institute Genomics Platform"/>
            <consortium name="The Broad Institute Genome Sequencing Center for Infectious Disease"/>
            <person name="Wu L."/>
            <person name="Ma J."/>
        </authorList>
    </citation>
    <scope>NUCLEOTIDE SEQUENCE [LARGE SCALE GENOMIC DNA]</scope>
    <source>
        <strain evidence="3">JCM 14309</strain>
    </source>
</reference>
<dbReference type="EMBL" id="BAAAVT010000026">
    <property type="protein sequence ID" value="GAA3075737.1"/>
    <property type="molecule type" value="Genomic_DNA"/>
</dbReference>
<gene>
    <name evidence="2" type="ORF">GCM10010529_29300</name>
</gene>
<organism evidence="2 3">
    <name type="scientific">Nesterenkonia aethiopica</name>
    <dbReference type="NCBI Taxonomy" id="269144"/>
    <lineage>
        <taxon>Bacteria</taxon>
        <taxon>Bacillati</taxon>
        <taxon>Actinomycetota</taxon>
        <taxon>Actinomycetes</taxon>
        <taxon>Micrococcales</taxon>
        <taxon>Micrococcaceae</taxon>
        <taxon>Nesterenkonia</taxon>
    </lineage>
</organism>
<evidence type="ECO:0000313" key="3">
    <source>
        <dbReference type="Proteomes" id="UP001500236"/>
    </source>
</evidence>
<dbReference type="Proteomes" id="UP001500236">
    <property type="component" value="Unassembled WGS sequence"/>
</dbReference>
<comment type="caution">
    <text evidence="2">The sequence shown here is derived from an EMBL/GenBank/DDBJ whole genome shotgun (WGS) entry which is preliminary data.</text>
</comment>
<name>A0ABP6M6K2_9MICC</name>
<dbReference type="RefSeq" id="WP_344684823.1">
    <property type="nucleotide sequence ID" value="NZ_BAAAVT010000026.1"/>
</dbReference>
<feature type="region of interest" description="Disordered" evidence="1">
    <location>
        <begin position="128"/>
        <end position="149"/>
    </location>
</feature>